<evidence type="ECO:0000313" key="3">
    <source>
        <dbReference type="Proteomes" id="UP000595512"/>
    </source>
</evidence>
<evidence type="ECO:0000313" key="2">
    <source>
        <dbReference type="EMBL" id="QQX26079.1"/>
    </source>
</evidence>
<feature type="region of interest" description="Disordered" evidence="1">
    <location>
        <begin position="1"/>
        <end position="20"/>
    </location>
</feature>
<sequence>MNPKTGAKSSTWSPKRANEPSEWLCERRIRALGPSKYEVNFPQGEETSTWVKQMKCELPESKDS</sequence>
<dbReference type="Proteomes" id="UP000595512">
    <property type="component" value="Chromosome"/>
</dbReference>
<protein>
    <submittedName>
        <fullName evidence="2">Uncharacterized protein</fullName>
    </submittedName>
</protein>
<name>A0AB37HDZ8_9BACI</name>
<dbReference type="AlphaFoldDB" id="A0AB37HDZ8"/>
<proteinExistence type="predicted"/>
<reference evidence="2 3" key="1">
    <citation type="submission" date="2020-12" db="EMBL/GenBank/DDBJ databases">
        <title>Taxonomic evaluation of the Bacillus sporothermodurans group of bacteria based on whole genome sequences.</title>
        <authorList>
            <person name="Fiedler G."/>
            <person name="Herbstmann A.-D."/>
            <person name="Doll E."/>
            <person name="Wenning M."/>
            <person name="Brinks E."/>
            <person name="Kabisch J."/>
            <person name="Breitenwieser F."/>
            <person name="Lappann M."/>
            <person name="Boehnlein C."/>
            <person name="Franz C."/>
        </authorList>
    </citation>
    <scope>NUCLEOTIDE SEQUENCE [LARGE SCALE GENOMIC DNA]</scope>
    <source>
        <strain evidence="2 3">DSM 10599</strain>
    </source>
</reference>
<organism evidence="2 3">
    <name type="scientific">Heyndrickxia sporothermodurans</name>
    <dbReference type="NCBI Taxonomy" id="46224"/>
    <lineage>
        <taxon>Bacteria</taxon>
        <taxon>Bacillati</taxon>
        <taxon>Bacillota</taxon>
        <taxon>Bacilli</taxon>
        <taxon>Bacillales</taxon>
        <taxon>Bacillaceae</taxon>
        <taxon>Heyndrickxia</taxon>
    </lineage>
</organism>
<dbReference type="EMBL" id="CP066701">
    <property type="protein sequence ID" value="QQX26079.1"/>
    <property type="molecule type" value="Genomic_DNA"/>
</dbReference>
<dbReference type="RefSeq" id="WP_165797664.1">
    <property type="nucleotide sequence ID" value="NZ_CP066701.1"/>
</dbReference>
<dbReference type="KEGG" id="hspo:JGZ69_03835"/>
<evidence type="ECO:0000256" key="1">
    <source>
        <dbReference type="SAM" id="MobiDB-lite"/>
    </source>
</evidence>
<accession>A0AB37HDZ8</accession>
<gene>
    <name evidence="2" type="ORF">JGZ69_03835</name>
</gene>